<dbReference type="PANTHER" id="PTHR33392">
    <property type="entry name" value="POLYISOPRENYL-TEICHOIC ACID--PEPTIDOGLYCAN TEICHOIC ACID TRANSFERASE TAGU"/>
    <property type="match status" value="1"/>
</dbReference>
<dbReference type="Proteomes" id="UP001484239">
    <property type="component" value="Unassembled WGS sequence"/>
</dbReference>
<dbReference type="Gene3D" id="3.30.70.2390">
    <property type="match status" value="1"/>
</dbReference>
<organism evidence="3 4">
    <name type="scientific">Gaopeijia maritima</name>
    <dbReference type="NCBI Taxonomy" id="3119007"/>
    <lineage>
        <taxon>Bacteria</taxon>
        <taxon>Pseudomonadati</taxon>
        <taxon>Gemmatimonadota</taxon>
        <taxon>Longimicrobiia</taxon>
        <taxon>Gaopeijiales</taxon>
        <taxon>Gaopeijiaceae</taxon>
        <taxon>Gaopeijia</taxon>
    </lineage>
</organism>
<feature type="domain" description="LytR/CpsA/Psr regulator C-terminal" evidence="2">
    <location>
        <begin position="51"/>
        <end position="136"/>
    </location>
</feature>
<dbReference type="EMBL" id="JBBHLI010000004">
    <property type="protein sequence ID" value="MEK9500985.1"/>
    <property type="molecule type" value="Genomic_DNA"/>
</dbReference>
<dbReference type="InterPro" id="IPR050922">
    <property type="entry name" value="LytR/CpsA/Psr_CW_biosynth"/>
</dbReference>
<evidence type="ECO:0000256" key="1">
    <source>
        <dbReference type="SAM" id="MobiDB-lite"/>
    </source>
</evidence>
<accession>A0ABU9E8C5</accession>
<gene>
    <name evidence="3" type="ORF">WI372_08355</name>
</gene>
<proteinExistence type="predicted"/>
<name>A0ABU9E8C5_9BACT</name>
<evidence type="ECO:0000259" key="2">
    <source>
        <dbReference type="Pfam" id="PF13399"/>
    </source>
</evidence>
<dbReference type="Pfam" id="PF13399">
    <property type="entry name" value="LytR_C"/>
    <property type="match status" value="1"/>
</dbReference>
<evidence type="ECO:0000313" key="3">
    <source>
        <dbReference type="EMBL" id="MEK9500985.1"/>
    </source>
</evidence>
<evidence type="ECO:0000313" key="4">
    <source>
        <dbReference type="Proteomes" id="UP001484239"/>
    </source>
</evidence>
<dbReference type="PANTHER" id="PTHR33392:SF6">
    <property type="entry name" value="POLYISOPRENYL-TEICHOIC ACID--PEPTIDOGLYCAN TEICHOIC ACID TRANSFERASE TAGU"/>
    <property type="match status" value="1"/>
</dbReference>
<keyword evidence="4" id="KW-1185">Reference proteome</keyword>
<dbReference type="RefSeq" id="WP_405286743.1">
    <property type="nucleotide sequence ID" value="NZ_JBBHLI010000004.1"/>
</dbReference>
<reference evidence="3 4" key="1">
    <citation type="submission" date="2024-02" db="EMBL/GenBank/DDBJ databases">
        <title>A novel Gemmatimonadota bacterium.</title>
        <authorList>
            <person name="Du Z.-J."/>
            <person name="Ye Y.-Q."/>
        </authorList>
    </citation>
    <scope>NUCLEOTIDE SEQUENCE [LARGE SCALE GENOMIC DNA]</scope>
    <source>
        <strain evidence="3 4">DH-20</strain>
    </source>
</reference>
<protein>
    <submittedName>
        <fullName evidence="3">LytR C-terminal domain-containing protein</fullName>
    </submittedName>
</protein>
<feature type="region of interest" description="Disordered" evidence="1">
    <location>
        <begin position="137"/>
        <end position="183"/>
    </location>
</feature>
<dbReference type="InterPro" id="IPR027381">
    <property type="entry name" value="LytR/CpsA/Psr_C"/>
</dbReference>
<sequence length="183" mass="19631">MGARVRGLAVIVVVLTVGAFAGSALGQWWEAPLPGDEGASAAEMASAEGERIRVEVLNGGGRTGMARAATGELRETGFDVVYFGNGEARDSSVVFARTDQVEVARLVADELGIRRVVAEPDSNLYLDVTVVLGQEWEPRPESEADSDGSPPWWDVRRFFRKRPGAPPRPEERLADPPNDDGGA</sequence>
<comment type="caution">
    <text evidence="3">The sequence shown here is derived from an EMBL/GenBank/DDBJ whole genome shotgun (WGS) entry which is preliminary data.</text>
</comment>